<accession>A0A8B2NJB6</accession>
<keyword evidence="3" id="KW-1185">Reference proteome</keyword>
<evidence type="ECO:0008006" key="4">
    <source>
        <dbReference type="Google" id="ProtNLM"/>
    </source>
</evidence>
<reference evidence="2 3" key="1">
    <citation type="submission" date="2018-05" db="EMBL/GenBank/DDBJ databases">
        <title>Acuticoccus sediminis sp. nov., isolated from deep-sea sediment of Indian Ocean.</title>
        <authorList>
            <person name="Liu X."/>
            <person name="Lai Q."/>
            <person name="Du Y."/>
            <person name="Sun F."/>
            <person name="Zhang X."/>
            <person name="Wang S."/>
            <person name="Shao Z."/>
        </authorList>
    </citation>
    <scope>NUCLEOTIDE SEQUENCE [LARGE SCALE GENOMIC DNA]</scope>
    <source>
        <strain evidence="2 3">PTG4-2</strain>
    </source>
</reference>
<evidence type="ECO:0000256" key="1">
    <source>
        <dbReference type="SAM" id="MobiDB-lite"/>
    </source>
</evidence>
<evidence type="ECO:0000313" key="2">
    <source>
        <dbReference type="EMBL" id="RAH99734.1"/>
    </source>
</evidence>
<name>A0A8B2NJB6_9HYPH</name>
<dbReference type="SUPFAM" id="SSF53756">
    <property type="entry name" value="UDP-Glycosyltransferase/glycogen phosphorylase"/>
    <property type="match status" value="1"/>
</dbReference>
<protein>
    <recommendedName>
        <fullName evidence="4">Glycosyltransferase involved in cell wall biosynthesis</fullName>
    </recommendedName>
</protein>
<dbReference type="Proteomes" id="UP000249590">
    <property type="component" value="Unassembled WGS sequence"/>
</dbReference>
<dbReference type="OrthoDB" id="7888914at2"/>
<dbReference type="RefSeq" id="WP_111347956.1">
    <property type="nucleotide sequence ID" value="NZ_JAIWKD010000007.1"/>
</dbReference>
<dbReference type="AlphaFoldDB" id="A0A8B2NJB6"/>
<feature type="region of interest" description="Disordered" evidence="1">
    <location>
        <begin position="1"/>
        <end position="33"/>
    </location>
</feature>
<sequence>MTDTPPGDDTKGGGRAVPSTHTQSPVSTRKPGQLSIGAKNLSLDPVWSQPPITDIEFALLRNAALPEVARTNGLDHEIVIVDPSTDPDEPAHDDLAIRLCECAKRLSLRTVVIGHRDSREFGGGGFSTSLTRISDLSEMQQAEAFAAVRERISWIISATRFSRKRHLLFPVCDASLYAIVLELLAQQPAASRPFVHLATWWDADQLPNRERFATLDRIGSAIHQLNSERVSTFLYAWTRPLAQRLSSAFGVPVVPLEIPPEISLAEPGETAPGRITIGYLSAPTADNGFHNLPDVIRAANAALPNPRQVRFVVQVRPNSDESPLPDEVIATHAALASIPDRNVSLIDEILARPVYFAALQQIDALLLPIAGRPEHHSVAALHAMAAGKLVLTLDGTSFAGTVKNRVLSAPDADALGELISRTAEDPKAVRTAAKLARTTYWSTVRPSRMFAQLLYGPLIIGGAEGSSAV</sequence>
<comment type="caution">
    <text evidence="2">The sequence shown here is derived from an EMBL/GenBank/DDBJ whole genome shotgun (WGS) entry which is preliminary data.</text>
</comment>
<gene>
    <name evidence="2" type="ORF">DLJ53_18390</name>
</gene>
<organism evidence="2 3">
    <name type="scientific">Acuticoccus sediminis</name>
    <dbReference type="NCBI Taxonomy" id="2184697"/>
    <lineage>
        <taxon>Bacteria</taxon>
        <taxon>Pseudomonadati</taxon>
        <taxon>Pseudomonadota</taxon>
        <taxon>Alphaproteobacteria</taxon>
        <taxon>Hyphomicrobiales</taxon>
        <taxon>Amorphaceae</taxon>
        <taxon>Acuticoccus</taxon>
    </lineage>
</organism>
<evidence type="ECO:0000313" key="3">
    <source>
        <dbReference type="Proteomes" id="UP000249590"/>
    </source>
</evidence>
<dbReference type="EMBL" id="QHHQ01000004">
    <property type="protein sequence ID" value="RAH99734.1"/>
    <property type="molecule type" value="Genomic_DNA"/>
</dbReference>
<proteinExistence type="predicted"/>
<dbReference type="Gene3D" id="3.40.50.2000">
    <property type="entry name" value="Glycogen Phosphorylase B"/>
    <property type="match status" value="1"/>
</dbReference>